<reference evidence="1 2" key="1">
    <citation type="submission" date="2019-04" db="EMBL/GenBank/DDBJ databases">
        <title>Complete genome sequence of Agrobacterium larrymoorei CFBP5473.</title>
        <authorList>
            <person name="Haryono M."/>
            <person name="Chou L."/>
            <person name="Lin Y.-C."/>
            <person name="Lai E.-M."/>
            <person name="Kuo C.-H."/>
        </authorList>
    </citation>
    <scope>NUCLEOTIDE SEQUENCE [LARGE SCALE GENOMIC DNA]</scope>
    <source>
        <strain evidence="1 2">CFBP5473</strain>
    </source>
</reference>
<dbReference type="InterPro" id="IPR011067">
    <property type="entry name" value="Plasmid_toxin/cell-grow_inhib"/>
</dbReference>
<dbReference type="Gene3D" id="2.30.30.110">
    <property type="match status" value="1"/>
</dbReference>
<organism evidence="1 2">
    <name type="scientific">Agrobacterium larrymoorei</name>
    <dbReference type="NCBI Taxonomy" id="160699"/>
    <lineage>
        <taxon>Bacteria</taxon>
        <taxon>Pseudomonadati</taxon>
        <taxon>Pseudomonadota</taxon>
        <taxon>Alphaproteobacteria</taxon>
        <taxon>Hyphomicrobiales</taxon>
        <taxon>Rhizobiaceae</taxon>
        <taxon>Rhizobium/Agrobacterium group</taxon>
        <taxon>Agrobacterium</taxon>
    </lineage>
</organism>
<dbReference type="OrthoDB" id="7565736at2"/>
<dbReference type="InterPro" id="IPR003477">
    <property type="entry name" value="PemK-like"/>
</dbReference>
<dbReference type="Proteomes" id="UP000298545">
    <property type="component" value="Chromosome circular"/>
</dbReference>
<dbReference type="RefSeq" id="WP_084631856.1">
    <property type="nucleotide sequence ID" value="NZ_CP072167.1"/>
</dbReference>
<gene>
    <name evidence="1" type="ORF">CFBP5473_09435</name>
</gene>
<dbReference type="GO" id="GO:0003677">
    <property type="term" value="F:DNA binding"/>
    <property type="evidence" value="ECO:0007669"/>
    <property type="project" value="InterPro"/>
</dbReference>
<proteinExistence type="predicted"/>
<evidence type="ECO:0000313" key="2">
    <source>
        <dbReference type="Proteomes" id="UP000298545"/>
    </source>
</evidence>
<dbReference type="EMBL" id="CP039691">
    <property type="protein sequence ID" value="QCI98109.1"/>
    <property type="molecule type" value="Genomic_DNA"/>
</dbReference>
<dbReference type="AlphaFoldDB" id="A0A4D7DUG6"/>
<sequence length="129" mass="14233">MAITFIPKRGSVLMCDFDMAFVPPEMVKYRQVVVLSVQGLNHRHGIAPGLCTVVPFSTVAPSTPGFDDIYFAAGSYRSLKKESWAKCRMICTVSHERLGLVRGLRRIEQLSSFDLGKIENAVSLVLGLS</sequence>
<accession>A0A4D7DUG6</accession>
<protein>
    <submittedName>
        <fullName evidence="1">Uncharacterized protein</fullName>
    </submittedName>
</protein>
<dbReference type="KEGG" id="alf:CFBP5473_09435"/>
<dbReference type="SUPFAM" id="SSF50118">
    <property type="entry name" value="Cell growth inhibitor/plasmid maintenance toxic component"/>
    <property type="match status" value="1"/>
</dbReference>
<name>A0A4D7DUG6_9HYPH</name>
<evidence type="ECO:0000313" key="1">
    <source>
        <dbReference type="EMBL" id="QCI98109.1"/>
    </source>
</evidence>
<dbReference type="Pfam" id="PF02452">
    <property type="entry name" value="PemK_toxin"/>
    <property type="match status" value="1"/>
</dbReference>